<evidence type="ECO:0000256" key="3">
    <source>
        <dbReference type="ARBA" id="ARBA00022840"/>
    </source>
</evidence>
<name>A0A7D3R1Z2_9VIRU</name>
<feature type="region of interest" description="Disordered" evidence="4">
    <location>
        <begin position="28"/>
        <end position="64"/>
    </location>
</feature>
<dbReference type="PANTHER" id="PTHR43392:SF2">
    <property type="entry name" value="AAA-TYPE ATPASE FAMILY PROTEIN _ ANKYRIN REPEAT FAMILY PROTEIN"/>
    <property type="match status" value="1"/>
</dbReference>
<keyword evidence="7" id="KW-1185">Reference proteome</keyword>
<evidence type="ECO:0000313" key="6">
    <source>
        <dbReference type="EMBL" id="QKF94118.1"/>
    </source>
</evidence>
<proteinExistence type="inferred from homology"/>
<dbReference type="PRINTS" id="PR00819">
    <property type="entry name" value="CBXCFQXSUPER"/>
</dbReference>
<dbReference type="EMBL" id="MT418680">
    <property type="protein sequence ID" value="QKF94118.1"/>
    <property type="molecule type" value="Genomic_DNA"/>
</dbReference>
<evidence type="ECO:0000313" key="7">
    <source>
        <dbReference type="Proteomes" id="UP001162001"/>
    </source>
</evidence>
<dbReference type="PANTHER" id="PTHR43392">
    <property type="entry name" value="AAA-TYPE ATPASE FAMILY PROTEIN / ANKYRIN REPEAT FAMILY PROTEIN"/>
    <property type="match status" value="1"/>
</dbReference>
<keyword evidence="2" id="KW-0547">Nucleotide-binding</keyword>
<evidence type="ECO:0000256" key="1">
    <source>
        <dbReference type="ARBA" id="ARBA00010378"/>
    </source>
</evidence>
<dbReference type="InterPro" id="IPR003959">
    <property type="entry name" value="ATPase_AAA_core"/>
</dbReference>
<comment type="similarity">
    <text evidence="1">Belongs to the CbxX/CfxQ family.</text>
</comment>
<sequence length="472" mass="55022">MLTNSEYYHNIVSSENEFVYFTDIDTNVVSKNPRNNDDKNRYPTRKRKQNHEDVNNNRKKPRALTLEELIRRTGDDEDDCNNSDHSSDEDNVDCNNPLCDHKDFTAEEKSKNKHREQERPKEIKTIEDLIELGKKYHCKKNTTYYGINLRLLCNLVEPLTKLKNMIGMKNVKETMVNQIVFFLQGFNQKESCKECKDCIYGLPCVANQTQDMLHTIITGPPGVGKTEVGKIIGQVYKALGILSKGHMHIATRSDLIGKYLGHTAAKTQEFINKCKGGVMFIDEAYSLGNPEGRDSFSKECLDTLNQNMSEHRDFLVIIAGYADALDKSFFQYNEGLKRRFTFRYDIKGYTPEELLEIFLYKIRKDGWITEVSITDQDSTDEIRRKEDMRIRLKSFFVKNKKYFKHFGGDVESYILNCKTVHSKRVMFLDQNEKRKLNMNDMQKGLEVFVHHRKYKDKDGNNDVMTDIQTIYS</sequence>
<dbReference type="InterPro" id="IPR027417">
    <property type="entry name" value="P-loop_NTPase"/>
</dbReference>
<dbReference type="GO" id="GO:0016887">
    <property type="term" value="F:ATP hydrolysis activity"/>
    <property type="evidence" value="ECO:0007669"/>
    <property type="project" value="InterPro"/>
</dbReference>
<dbReference type="InterPro" id="IPR003593">
    <property type="entry name" value="AAA+_ATPase"/>
</dbReference>
<gene>
    <name evidence="6" type="ORF">Fadolivirus_1_660</name>
</gene>
<evidence type="ECO:0000259" key="5">
    <source>
        <dbReference type="SMART" id="SM00382"/>
    </source>
</evidence>
<dbReference type="Pfam" id="PF00004">
    <property type="entry name" value="AAA"/>
    <property type="match status" value="1"/>
</dbReference>
<dbReference type="InterPro" id="IPR050773">
    <property type="entry name" value="CbxX/CfxQ_RuBisCO_ESX"/>
</dbReference>
<dbReference type="Gene3D" id="3.40.50.300">
    <property type="entry name" value="P-loop containing nucleotide triphosphate hydrolases"/>
    <property type="match status" value="1"/>
</dbReference>
<dbReference type="Proteomes" id="UP001162001">
    <property type="component" value="Segment"/>
</dbReference>
<keyword evidence="3" id="KW-0067">ATP-binding</keyword>
<evidence type="ECO:0000256" key="2">
    <source>
        <dbReference type="ARBA" id="ARBA00022741"/>
    </source>
</evidence>
<dbReference type="CDD" id="cd00009">
    <property type="entry name" value="AAA"/>
    <property type="match status" value="1"/>
</dbReference>
<evidence type="ECO:0000256" key="4">
    <source>
        <dbReference type="SAM" id="MobiDB-lite"/>
    </source>
</evidence>
<organism evidence="6 7">
    <name type="scientific">Fadolivirus FV1/VV64</name>
    <dbReference type="NCBI Taxonomy" id="3070911"/>
    <lineage>
        <taxon>Viruses</taxon>
        <taxon>Varidnaviria</taxon>
        <taxon>Bamfordvirae</taxon>
        <taxon>Nucleocytoviricota</taxon>
        <taxon>Megaviricetes</taxon>
        <taxon>Imitervirales</taxon>
        <taxon>Mimiviridae</taxon>
        <taxon>Klosneuvirinae</taxon>
        <taxon>Fadolivirus</taxon>
        <taxon>Fadolivirus algeromassiliense</taxon>
    </lineage>
</organism>
<reference evidence="6 7" key="1">
    <citation type="submission" date="2020-04" db="EMBL/GenBank/DDBJ databases">
        <title>Advantages and limits of metagenomic assembly and binning of a giant virus.</title>
        <authorList>
            <person name="Schulz F."/>
            <person name="Andreani J."/>
            <person name="Francis R."/>
            <person name="Boudjemaa H."/>
            <person name="Bou Khalil J.Y."/>
            <person name="Lee J."/>
            <person name="La Scola B."/>
            <person name="Woyke T."/>
        </authorList>
    </citation>
    <scope>NUCLEOTIDE SEQUENCE [LARGE SCALE GENOMIC DNA]</scope>
    <source>
        <strain evidence="6 7">FV1/VV64</strain>
    </source>
</reference>
<accession>A0A7D3R1Z2</accession>
<dbReference type="InterPro" id="IPR000641">
    <property type="entry name" value="CbxX/CfxQ"/>
</dbReference>
<dbReference type="SMART" id="SM00382">
    <property type="entry name" value="AAA"/>
    <property type="match status" value="1"/>
</dbReference>
<feature type="domain" description="AAA+ ATPase" evidence="5">
    <location>
        <begin position="211"/>
        <end position="340"/>
    </location>
</feature>
<dbReference type="GO" id="GO:0005524">
    <property type="term" value="F:ATP binding"/>
    <property type="evidence" value="ECO:0007669"/>
    <property type="project" value="UniProtKB-KW"/>
</dbReference>
<protein>
    <submittedName>
        <fullName evidence="6">CbxX/CfqX protein</fullName>
    </submittedName>
</protein>
<dbReference type="SUPFAM" id="SSF52540">
    <property type="entry name" value="P-loop containing nucleoside triphosphate hydrolases"/>
    <property type="match status" value="1"/>
</dbReference>